<name>A0A0B6YYS0_9EUPU</name>
<protein>
    <recommendedName>
        <fullName evidence="3">FZ domain-containing protein</fullName>
    </recommendedName>
</protein>
<dbReference type="SUPFAM" id="SSF63501">
    <property type="entry name" value="Frizzled cysteine-rich domain"/>
    <property type="match status" value="1"/>
</dbReference>
<evidence type="ECO:0000256" key="2">
    <source>
        <dbReference type="PROSITE-ProRule" id="PRU00090"/>
    </source>
</evidence>
<keyword evidence="1" id="KW-1015">Disulfide bond</keyword>
<dbReference type="AlphaFoldDB" id="A0A0B6YYS0"/>
<feature type="domain" description="FZ" evidence="3">
    <location>
        <begin position="13"/>
        <end position="82"/>
    </location>
</feature>
<proteinExistence type="predicted"/>
<dbReference type="Gene3D" id="1.10.2000.10">
    <property type="entry name" value="Frizzled cysteine-rich domain"/>
    <property type="match status" value="1"/>
</dbReference>
<evidence type="ECO:0000259" key="3">
    <source>
        <dbReference type="PROSITE" id="PS50038"/>
    </source>
</evidence>
<reference evidence="4" key="1">
    <citation type="submission" date="2014-12" db="EMBL/GenBank/DDBJ databases">
        <title>Insight into the proteome of Arion vulgaris.</title>
        <authorList>
            <person name="Aradska J."/>
            <person name="Bulat T."/>
            <person name="Smidak R."/>
            <person name="Sarate P."/>
            <person name="Gangsoo J."/>
            <person name="Sialana F."/>
            <person name="Bilban M."/>
            <person name="Lubec G."/>
        </authorList>
    </citation>
    <scope>NUCLEOTIDE SEQUENCE</scope>
    <source>
        <tissue evidence="4">Skin</tissue>
    </source>
</reference>
<dbReference type="Pfam" id="PF01392">
    <property type="entry name" value="Fz"/>
    <property type="match status" value="1"/>
</dbReference>
<gene>
    <name evidence="4" type="primary">ORF42065</name>
</gene>
<dbReference type="EMBL" id="HACG01014503">
    <property type="protein sequence ID" value="CEK61368.1"/>
    <property type="molecule type" value="Transcribed_RNA"/>
</dbReference>
<organism evidence="4">
    <name type="scientific">Arion vulgaris</name>
    <dbReference type="NCBI Taxonomy" id="1028688"/>
    <lineage>
        <taxon>Eukaryota</taxon>
        <taxon>Metazoa</taxon>
        <taxon>Spiralia</taxon>
        <taxon>Lophotrochozoa</taxon>
        <taxon>Mollusca</taxon>
        <taxon>Gastropoda</taxon>
        <taxon>Heterobranchia</taxon>
        <taxon>Euthyneura</taxon>
        <taxon>Panpulmonata</taxon>
        <taxon>Eupulmonata</taxon>
        <taxon>Stylommatophora</taxon>
        <taxon>Helicina</taxon>
        <taxon>Arionoidea</taxon>
        <taxon>Arionidae</taxon>
        <taxon>Arion</taxon>
    </lineage>
</organism>
<dbReference type="PROSITE" id="PS50038">
    <property type="entry name" value="FZ"/>
    <property type="match status" value="1"/>
</dbReference>
<dbReference type="InterPro" id="IPR020067">
    <property type="entry name" value="Frizzled_dom"/>
</dbReference>
<accession>A0A0B6YYS0</accession>
<sequence>LGLFSGNKGNINKCEGPARRLLCHMTFPDCHNETAQAVPICQESCRAVKSVFCFHELVHLDDMQLKEQINQSIGLLSLPDCL</sequence>
<comment type="caution">
    <text evidence="2">Lacks conserved residue(s) required for the propagation of feature annotation.</text>
</comment>
<evidence type="ECO:0000313" key="4">
    <source>
        <dbReference type="EMBL" id="CEK61368.1"/>
    </source>
</evidence>
<evidence type="ECO:0000256" key="1">
    <source>
        <dbReference type="ARBA" id="ARBA00023157"/>
    </source>
</evidence>
<feature type="non-terminal residue" evidence="4">
    <location>
        <position position="82"/>
    </location>
</feature>
<dbReference type="InterPro" id="IPR036790">
    <property type="entry name" value="Frizzled_dom_sf"/>
</dbReference>
<feature type="non-terminal residue" evidence="4">
    <location>
        <position position="1"/>
    </location>
</feature>